<dbReference type="RefSeq" id="WP_098113932.1">
    <property type="nucleotide sequence ID" value="NZ_JANIPC010000048.1"/>
</dbReference>
<accession>A0AAX6NIP0</accession>
<evidence type="ECO:0000313" key="2">
    <source>
        <dbReference type="EMBL" id="MEN3156719.1"/>
    </source>
</evidence>
<proteinExistence type="predicted"/>
<sequence length="91" mass="10370">MRIKFEEPVTPELIASTLQGLMDEYDVSLSKTNLYINFRNTDGELVTLVDSNGDEIEGIVVKKPKTQKPKKKETTGNLVEFPNKEREIDIE</sequence>
<evidence type="ECO:0000313" key="1">
    <source>
        <dbReference type="EMBL" id="MDU9695758.1"/>
    </source>
</evidence>
<dbReference type="EMBL" id="JAPTGD010000015">
    <property type="protein sequence ID" value="MDU9695758.1"/>
    <property type="molecule type" value="Genomic_DNA"/>
</dbReference>
<reference evidence="2 4" key="3">
    <citation type="submission" date="2024-05" db="EMBL/GenBank/DDBJ databases">
        <title>The mechanism of isolation and screening of efficient mineral weathering bacteria priestia aryabhattai c4-10 with weathered biotite.</title>
        <authorList>
            <person name="Yang S."/>
        </authorList>
    </citation>
    <scope>NUCLEOTIDE SEQUENCE [LARGE SCALE GENOMIC DNA]</scope>
    <source>
        <strain evidence="2 4">C4-10</strain>
    </source>
</reference>
<gene>
    <name evidence="2" type="ORF">ABDD91_28255</name>
    <name evidence="1" type="ORF">O0Q50_31835</name>
</gene>
<dbReference type="EMBL" id="JBDIVD010000007">
    <property type="protein sequence ID" value="MEN3156719.1"/>
    <property type="molecule type" value="Genomic_DNA"/>
</dbReference>
<evidence type="ECO:0000313" key="3">
    <source>
        <dbReference type="Proteomes" id="UP001269400"/>
    </source>
</evidence>
<reference evidence="1" key="1">
    <citation type="journal article" date="2022" name="J Environ Chem Eng">
        <title>Biodegradation of petroleum oil using a constructed nonpathogenic and heavy metal-tolerant bacterial consortium isolated from marine sponges.</title>
        <authorList>
            <person name="Dechsakulwatana C."/>
            <person name="Rungsihiranrut A."/>
            <person name="Muangchinda C."/>
            <person name="Ningthoujam R."/>
            <person name="Klankeo P."/>
            <person name="Pinyakong O."/>
        </authorList>
    </citation>
    <scope>NUCLEOTIDE SEQUENCE</scope>
    <source>
        <strain evidence="1">TL01-2</strain>
    </source>
</reference>
<comment type="caution">
    <text evidence="1">The sequence shown here is derived from an EMBL/GenBank/DDBJ whole genome shotgun (WGS) entry which is preliminary data.</text>
</comment>
<name>A0AAX6NIP0_PRIAR</name>
<protein>
    <submittedName>
        <fullName evidence="1">Uncharacterized protein</fullName>
    </submittedName>
</protein>
<dbReference type="AlphaFoldDB" id="A0AAX6NIP0"/>
<evidence type="ECO:0000313" key="4">
    <source>
        <dbReference type="Proteomes" id="UP001418804"/>
    </source>
</evidence>
<dbReference type="Proteomes" id="UP001418804">
    <property type="component" value="Unassembled WGS sequence"/>
</dbReference>
<reference evidence="1" key="2">
    <citation type="submission" date="2022-12" db="EMBL/GenBank/DDBJ databases">
        <authorList>
            <person name="Dechsakulwatana C."/>
            <person name="Rungsihiranrut A."/>
            <person name="Muangchinda C."/>
            <person name="Ningthoujam R."/>
            <person name="Klankeo P."/>
            <person name="Pinyakong O."/>
        </authorList>
    </citation>
    <scope>NUCLEOTIDE SEQUENCE</scope>
    <source>
        <strain evidence="1">TL01-2</strain>
    </source>
</reference>
<dbReference type="Proteomes" id="UP001269400">
    <property type="component" value="Unassembled WGS sequence"/>
</dbReference>
<organism evidence="1 3">
    <name type="scientific">Priestia aryabhattai</name>
    <name type="common">Bacillus aryabhattai</name>
    <dbReference type="NCBI Taxonomy" id="412384"/>
    <lineage>
        <taxon>Bacteria</taxon>
        <taxon>Bacillati</taxon>
        <taxon>Bacillota</taxon>
        <taxon>Bacilli</taxon>
        <taxon>Bacillales</taxon>
        <taxon>Bacillaceae</taxon>
        <taxon>Priestia</taxon>
    </lineage>
</organism>
<reference evidence="2 4" key="4">
    <citation type="submission" date="2024-05" db="EMBL/GenBank/DDBJ databases">
        <authorList>
            <person name="Zheng X."/>
        </authorList>
    </citation>
    <scope>NUCLEOTIDE SEQUENCE [LARGE SCALE GENOMIC DNA]</scope>
    <source>
        <strain evidence="2 4">C4-10</strain>
    </source>
</reference>